<evidence type="ECO:0000256" key="1">
    <source>
        <dbReference type="SAM" id="SignalP"/>
    </source>
</evidence>
<keyword evidence="1" id="KW-0732">Signal</keyword>
<comment type="caution">
    <text evidence="3">The sequence shown here is derived from an EMBL/GenBank/DDBJ whole genome shotgun (WGS) entry which is preliminary data.</text>
</comment>
<dbReference type="PANTHER" id="PTHR43031">
    <property type="entry name" value="FAD-DEPENDENT OXIDOREDUCTASE"/>
    <property type="match status" value="1"/>
</dbReference>
<dbReference type="InterPro" id="IPR001763">
    <property type="entry name" value="Rhodanese-like_dom"/>
</dbReference>
<evidence type="ECO:0000313" key="3">
    <source>
        <dbReference type="EMBL" id="OQX09419.1"/>
    </source>
</evidence>
<organism evidence="3 4">
    <name type="scientific">Thiothrix lacustris</name>
    <dbReference type="NCBI Taxonomy" id="525917"/>
    <lineage>
        <taxon>Bacteria</taxon>
        <taxon>Pseudomonadati</taxon>
        <taxon>Pseudomonadota</taxon>
        <taxon>Gammaproteobacteria</taxon>
        <taxon>Thiotrichales</taxon>
        <taxon>Thiotrichaceae</taxon>
        <taxon>Thiothrix</taxon>
    </lineage>
</organism>
<sequence>MYAVKGFALAIAMSVVMAVGACSKTEGVGGANTVAAATQGAVKNVSNAELQTLLDQKVPLIDIRLPEEWAQTGIVADSHRITLFREDGSVAPDFLAKVQQVAAMDKPVALICRTGNRTRAGADMLAQVGYKQVYNVTNGIVGWMRAGKPVVRQ</sequence>
<dbReference type="PROSITE" id="PS51257">
    <property type="entry name" value="PROKAR_LIPOPROTEIN"/>
    <property type="match status" value="1"/>
</dbReference>
<gene>
    <name evidence="3" type="ORF">BWK73_22885</name>
</gene>
<feature type="signal peptide" evidence="1">
    <location>
        <begin position="1"/>
        <end position="18"/>
    </location>
</feature>
<feature type="domain" description="Rhodanese" evidence="2">
    <location>
        <begin position="54"/>
        <end position="152"/>
    </location>
</feature>
<dbReference type="SUPFAM" id="SSF52821">
    <property type="entry name" value="Rhodanese/Cell cycle control phosphatase"/>
    <property type="match status" value="1"/>
</dbReference>
<dbReference type="AlphaFoldDB" id="A0A1Y1QMN1"/>
<name>A0A1Y1QMN1_9GAMM</name>
<reference evidence="3 4" key="1">
    <citation type="submission" date="2017-01" db="EMBL/GenBank/DDBJ databases">
        <title>Novel large sulfur bacteria in the metagenomes of groundwater-fed chemosynthetic microbial mats in the Lake Huron basin.</title>
        <authorList>
            <person name="Sharrar A.M."/>
            <person name="Flood B.E."/>
            <person name="Bailey J.V."/>
            <person name="Jones D.S."/>
            <person name="Biddanda B."/>
            <person name="Ruberg S.A."/>
            <person name="Marcus D.N."/>
            <person name="Dick G.J."/>
        </authorList>
    </citation>
    <scope>NUCLEOTIDE SEQUENCE [LARGE SCALE GENOMIC DNA]</scope>
    <source>
        <strain evidence="3">A8</strain>
    </source>
</reference>
<dbReference type="InterPro" id="IPR050229">
    <property type="entry name" value="GlpE_sulfurtransferase"/>
</dbReference>
<feature type="chain" id="PRO_5012982659" evidence="1">
    <location>
        <begin position="19"/>
        <end position="153"/>
    </location>
</feature>
<dbReference type="Pfam" id="PF00581">
    <property type="entry name" value="Rhodanese"/>
    <property type="match status" value="1"/>
</dbReference>
<accession>A0A1Y1QMN1</accession>
<dbReference type="InterPro" id="IPR036873">
    <property type="entry name" value="Rhodanese-like_dom_sf"/>
</dbReference>
<dbReference type="SMART" id="SM00450">
    <property type="entry name" value="RHOD"/>
    <property type="match status" value="1"/>
</dbReference>
<dbReference type="PROSITE" id="PS50206">
    <property type="entry name" value="RHODANESE_3"/>
    <property type="match status" value="1"/>
</dbReference>
<protein>
    <submittedName>
        <fullName evidence="3">Rhodanese</fullName>
    </submittedName>
</protein>
<dbReference type="PANTHER" id="PTHR43031:SF16">
    <property type="entry name" value="OXIDOREDUCTASE"/>
    <property type="match status" value="1"/>
</dbReference>
<dbReference type="Gene3D" id="3.40.250.10">
    <property type="entry name" value="Rhodanese-like domain"/>
    <property type="match status" value="1"/>
</dbReference>
<proteinExistence type="predicted"/>
<evidence type="ECO:0000313" key="4">
    <source>
        <dbReference type="Proteomes" id="UP000192491"/>
    </source>
</evidence>
<dbReference type="Proteomes" id="UP000192491">
    <property type="component" value="Unassembled WGS sequence"/>
</dbReference>
<dbReference type="EMBL" id="MTEJ01000143">
    <property type="protein sequence ID" value="OQX09419.1"/>
    <property type="molecule type" value="Genomic_DNA"/>
</dbReference>
<evidence type="ECO:0000259" key="2">
    <source>
        <dbReference type="PROSITE" id="PS50206"/>
    </source>
</evidence>